<evidence type="ECO:0000313" key="3">
    <source>
        <dbReference type="EMBL" id="WOL07215.1"/>
    </source>
</evidence>
<comment type="similarity">
    <text evidence="1">Belongs to the GEM family.</text>
</comment>
<dbReference type="EMBL" id="CP136894">
    <property type="protein sequence ID" value="WOL07215.1"/>
    <property type="molecule type" value="Genomic_DNA"/>
</dbReference>
<dbReference type="Gene3D" id="2.30.29.30">
    <property type="entry name" value="Pleckstrin-homology domain (PH domain)/Phosphotyrosine-binding domain (PTB)"/>
    <property type="match status" value="1"/>
</dbReference>
<dbReference type="SMART" id="SM00568">
    <property type="entry name" value="GRAM"/>
    <property type="match status" value="1"/>
</dbReference>
<evidence type="ECO:0000256" key="1">
    <source>
        <dbReference type="ARBA" id="ARBA00009414"/>
    </source>
</evidence>
<reference evidence="3 4" key="1">
    <citation type="submission" date="2023-10" db="EMBL/GenBank/DDBJ databases">
        <title>Chromosome-scale genome assembly provides insights into flower coloration mechanisms of Canna indica.</title>
        <authorList>
            <person name="Li C."/>
        </authorList>
    </citation>
    <scope>NUCLEOTIDE SEQUENCE [LARGE SCALE GENOMIC DNA]</scope>
    <source>
        <tissue evidence="3">Flower</tissue>
    </source>
</reference>
<accession>A0AAQ3QGB4</accession>
<dbReference type="InterPro" id="IPR011993">
    <property type="entry name" value="PH-like_dom_sf"/>
</dbReference>
<evidence type="ECO:0000259" key="2">
    <source>
        <dbReference type="SMART" id="SM00568"/>
    </source>
</evidence>
<dbReference type="InterPro" id="IPR004182">
    <property type="entry name" value="GRAM"/>
</dbReference>
<proteinExistence type="inferred from homology"/>
<dbReference type="AlphaFoldDB" id="A0AAQ3QGB4"/>
<sequence length="219" mass="24413">MESFNNHDHVIGIPVRSVSYAARELPAKPTSSAAAEPADCQFFQPKQKKDSIVEWMSKLGEKAEGIRENVTLGPKISETVKGKLSMGARILQAGGIERDFRQAFSVVEGEKLLKAFQCYLSTTAGPISGMLFISSEKIAFRSDRSIKLTSPKAGLVRVPYKVLVPLKRIKGALTSEDMSKPKQKYIHVVTEDDFEFWFMGFVSCERSFKYLQQAIIGLE</sequence>
<dbReference type="InterPro" id="IPR037848">
    <property type="entry name" value="GEM-like"/>
</dbReference>
<name>A0AAQ3QGB4_9LILI</name>
<protein>
    <submittedName>
        <fullName evidence="3">GEM-like protein 8 isoform X2</fullName>
    </submittedName>
</protein>
<organism evidence="3 4">
    <name type="scientific">Canna indica</name>
    <name type="common">Indian-shot</name>
    <dbReference type="NCBI Taxonomy" id="4628"/>
    <lineage>
        <taxon>Eukaryota</taxon>
        <taxon>Viridiplantae</taxon>
        <taxon>Streptophyta</taxon>
        <taxon>Embryophyta</taxon>
        <taxon>Tracheophyta</taxon>
        <taxon>Spermatophyta</taxon>
        <taxon>Magnoliopsida</taxon>
        <taxon>Liliopsida</taxon>
        <taxon>Zingiberales</taxon>
        <taxon>Cannaceae</taxon>
        <taxon>Canna</taxon>
    </lineage>
</organism>
<keyword evidence="4" id="KW-1185">Reference proteome</keyword>
<feature type="domain" description="GRAM" evidence="2">
    <location>
        <begin position="98"/>
        <end position="170"/>
    </location>
</feature>
<evidence type="ECO:0000313" key="4">
    <source>
        <dbReference type="Proteomes" id="UP001327560"/>
    </source>
</evidence>
<dbReference type="Proteomes" id="UP001327560">
    <property type="component" value="Chromosome 5"/>
</dbReference>
<dbReference type="Pfam" id="PF02893">
    <property type="entry name" value="GRAM"/>
    <property type="match status" value="1"/>
</dbReference>
<dbReference type="PANTHER" id="PTHR31969">
    <property type="entry name" value="GEM-LIKE PROTEIN 2"/>
    <property type="match status" value="1"/>
</dbReference>
<gene>
    <name evidence="3" type="ORF">Cni_G15953</name>
</gene>